<dbReference type="AlphaFoldDB" id="A0A0E9UNK7"/>
<organism evidence="1">
    <name type="scientific">Anguilla anguilla</name>
    <name type="common">European freshwater eel</name>
    <name type="synonym">Muraena anguilla</name>
    <dbReference type="NCBI Taxonomy" id="7936"/>
    <lineage>
        <taxon>Eukaryota</taxon>
        <taxon>Metazoa</taxon>
        <taxon>Chordata</taxon>
        <taxon>Craniata</taxon>
        <taxon>Vertebrata</taxon>
        <taxon>Euteleostomi</taxon>
        <taxon>Actinopterygii</taxon>
        <taxon>Neopterygii</taxon>
        <taxon>Teleostei</taxon>
        <taxon>Anguilliformes</taxon>
        <taxon>Anguillidae</taxon>
        <taxon>Anguilla</taxon>
    </lineage>
</organism>
<reference evidence="1" key="2">
    <citation type="journal article" date="2015" name="Fish Shellfish Immunol.">
        <title>Early steps in the European eel (Anguilla anguilla)-Vibrio vulnificus interaction in the gills: Role of the RtxA13 toxin.</title>
        <authorList>
            <person name="Callol A."/>
            <person name="Pajuelo D."/>
            <person name="Ebbesson L."/>
            <person name="Teles M."/>
            <person name="MacKenzie S."/>
            <person name="Amaro C."/>
        </authorList>
    </citation>
    <scope>NUCLEOTIDE SEQUENCE</scope>
</reference>
<name>A0A0E9UNK7_ANGAN</name>
<dbReference type="EMBL" id="GBXM01041205">
    <property type="protein sequence ID" value="JAH67372.1"/>
    <property type="molecule type" value="Transcribed_RNA"/>
</dbReference>
<evidence type="ECO:0000313" key="1">
    <source>
        <dbReference type="EMBL" id="JAH67372.1"/>
    </source>
</evidence>
<accession>A0A0E9UNK7</accession>
<proteinExistence type="predicted"/>
<reference evidence="1" key="1">
    <citation type="submission" date="2014-11" db="EMBL/GenBank/DDBJ databases">
        <authorList>
            <person name="Amaro Gonzalez C."/>
        </authorList>
    </citation>
    <scope>NUCLEOTIDE SEQUENCE</scope>
</reference>
<protein>
    <submittedName>
        <fullName evidence="1">Uncharacterized protein</fullName>
    </submittedName>
</protein>
<sequence>MPCRTAAAGSALLLREGICMKGLAGRMSNSNCLKVKCHPKNRKKT</sequence>